<feature type="transmembrane region" description="Helical" evidence="6">
    <location>
        <begin position="181"/>
        <end position="203"/>
    </location>
</feature>
<evidence type="ECO:0000256" key="6">
    <source>
        <dbReference type="SAM" id="Phobius"/>
    </source>
</evidence>
<dbReference type="Pfam" id="PF01943">
    <property type="entry name" value="Polysacc_synt"/>
    <property type="match status" value="1"/>
</dbReference>
<keyword evidence="3 6" id="KW-0812">Transmembrane</keyword>
<dbReference type="PANTHER" id="PTHR30250:SF11">
    <property type="entry name" value="O-ANTIGEN TRANSPORTER-RELATED"/>
    <property type="match status" value="1"/>
</dbReference>
<dbReference type="PANTHER" id="PTHR30250">
    <property type="entry name" value="PST FAMILY PREDICTED COLANIC ACID TRANSPORTER"/>
    <property type="match status" value="1"/>
</dbReference>
<name>W4PN23_9BACE</name>
<keyword evidence="2" id="KW-1003">Cell membrane</keyword>
<feature type="transmembrane region" description="Helical" evidence="6">
    <location>
        <begin position="396"/>
        <end position="415"/>
    </location>
</feature>
<comment type="subcellular location">
    <subcellularLocation>
        <location evidence="1">Cell membrane</location>
        <topology evidence="1">Multi-pass membrane protein</topology>
    </subcellularLocation>
</comment>
<dbReference type="AlphaFoldDB" id="W4PN23"/>
<feature type="transmembrane region" description="Helical" evidence="6">
    <location>
        <begin position="157"/>
        <end position="175"/>
    </location>
</feature>
<comment type="caution">
    <text evidence="7">The sequence shown here is derived from an EMBL/GenBank/DDBJ whole genome shotgun (WGS) entry which is preliminary data.</text>
</comment>
<evidence type="ECO:0000256" key="5">
    <source>
        <dbReference type="ARBA" id="ARBA00023136"/>
    </source>
</evidence>
<dbReference type="GO" id="GO:0005886">
    <property type="term" value="C:plasma membrane"/>
    <property type="evidence" value="ECO:0007669"/>
    <property type="project" value="UniProtKB-SubCell"/>
</dbReference>
<feature type="transmembrane region" description="Helical" evidence="6">
    <location>
        <begin position="298"/>
        <end position="319"/>
    </location>
</feature>
<proteinExistence type="predicted"/>
<feature type="transmembrane region" description="Helical" evidence="6">
    <location>
        <begin position="59"/>
        <end position="76"/>
    </location>
</feature>
<keyword evidence="4 6" id="KW-1133">Transmembrane helix</keyword>
<dbReference type="RefSeq" id="WP_027326258.1">
    <property type="nucleotide sequence ID" value="NZ_KE386624.1"/>
</dbReference>
<sequence length="427" mass="48815">MTYEEGYKYMVRKIPLKRFYNSGAKTLSWLLISNIFYSLSHWGLLVILVKYFTTKDVGFFTYATALAAPIFMLSEMQMKSVLVVEPENGKDDFKTYLTIRFLATTIAVLGLGLYCAFFEETNWIIFSVIVYKGVESMIDILFGYLQKKDMMILMSKINIIKTALTLIICFLVTLLCSNILTSLFSIICVSLLFYLVTLFFIHSKAKGNFDKVKFSTALDIIKKSFPLGLSVLFGSYITNYPRITVGNICGPEILAYFGAYSYLVIGVFQISAPITTFLRQRLSRSYQMSNIHDFTRKINLSISAFFIMGLAFLFSFVLFGSVVIKTLYNQDYVEFCNVIYYLIISQMLMTISGIYSTAILSFNIYTKQAFISFFVFVFVILCSNCLIKNYGIYGGAYISIIAAVISLSIYAKIYYNKIKEWKKNIAR</sequence>
<feature type="transmembrane region" description="Helical" evidence="6">
    <location>
        <begin position="339"/>
        <end position="362"/>
    </location>
</feature>
<evidence type="ECO:0000313" key="8">
    <source>
        <dbReference type="Proteomes" id="UP000018842"/>
    </source>
</evidence>
<dbReference type="STRING" id="1121100.GCA_000428105_00356"/>
<accession>W4PN23</accession>
<evidence type="ECO:0000256" key="1">
    <source>
        <dbReference type="ARBA" id="ARBA00004651"/>
    </source>
</evidence>
<feature type="transmembrane region" description="Helical" evidence="6">
    <location>
        <begin position="97"/>
        <end position="117"/>
    </location>
</feature>
<dbReference type="InterPro" id="IPR002797">
    <property type="entry name" value="Polysacc_synth"/>
</dbReference>
<feature type="transmembrane region" description="Helical" evidence="6">
    <location>
        <begin position="123"/>
        <end position="145"/>
    </location>
</feature>
<feature type="transmembrane region" description="Helical" evidence="6">
    <location>
        <begin position="369"/>
        <end position="390"/>
    </location>
</feature>
<dbReference type="EMBL" id="BAIR01000059">
    <property type="protein sequence ID" value="GAE20504.1"/>
    <property type="molecule type" value="Genomic_DNA"/>
</dbReference>
<reference evidence="8" key="1">
    <citation type="journal article" date="2014" name="Genome">
        <title>Draft Genome Sequences of Three Strains of Bacteroides pyogenes Isolated from a Cat and Swine.</title>
        <authorList>
            <person name="Sakamoto M."/>
            <person name="Oshima K."/>
            <person name="Suda W."/>
            <person name="Kitamura K."/>
            <person name="Iida T."/>
            <person name="Hattori M."/>
            <person name="Ohkuma M."/>
        </authorList>
    </citation>
    <scope>NUCLEOTIDE SEQUENCE [LARGE SCALE GENOMIC DNA]</scope>
    <source>
        <strain evidence="8">JCM 6294</strain>
    </source>
</reference>
<feature type="transmembrane region" description="Helical" evidence="6">
    <location>
        <begin position="27"/>
        <end position="53"/>
    </location>
</feature>
<dbReference type="Proteomes" id="UP000018842">
    <property type="component" value="Unassembled WGS sequence"/>
</dbReference>
<feature type="transmembrane region" description="Helical" evidence="6">
    <location>
        <begin position="224"/>
        <end position="241"/>
    </location>
</feature>
<dbReference type="eggNOG" id="COG2244">
    <property type="taxonomic scope" value="Bacteria"/>
</dbReference>
<evidence type="ECO:0000256" key="4">
    <source>
        <dbReference type="ARBA" id="ARBA00022989"/>
    </source>
</evidence>
<protein>
    <submittedName>
        <fullName evidence="7">Heteropolysaccharide repeat unit export protein</fullName>
    </submittedName>
</protein>
<evidence type="ECO:0000256" key="2">
    <source>
        <dbReference type="ARBA" id="ARBA00022475"/>
    </source>
</evidence>
<evidence type="ECO:0000256" key="3">
    <source>
        <dbReference type="ARBA" id="ARBA00022692"/>
    </source>
</evidence>
<evidence type="ECO:0000313" key="7">
    <source>
        <dbReference type="EMBL" id="GAE20504.1"/>
    </source>
</evidence>
<gene>
    <name evidence="7" type="ORF">JCM6294_3718</name>
</gene>
<organism evidence="7 8">
    <name type="scientific">Bacteroides pyogenes DSM 20611 = JCM 6294</name>
    <dbReference type="NCBI Taxonomy" id="1121100"/>
    <lineage>
        <taxon>Bacteria</taxon>
        <taxon>Pseudomonadati</taxon>
        <taxon>Bacteroidota</taxon>
        <taxon>Bacteroidia</taxon>
        <taxon>Bacteroidales</taxon>
        <taxon>Bacteroidaceae</taxon>
        <taxon>Bacteroides</taxon>
    </lineage>
</organism>
<keyword evidence="5 6" id="KW-0472">Membrane</keyword>
<dbReference type="InterPro" id="IPR050833">
    <property type="entry name" value="Poly_Biosynth_Transport"/>
</dbReference>
<feature type="transmembrane region" description="Helical" evidence="6">
    <location>
        <begin position="253"/>
        <end position="278"/>
    </location>
</feature>